<evidence type="ECO:0000313" key="2">
    <source>
        <dbReference type="EMBL" id="MEQ2370546.1"/>
    </source>
</evidence>
<dbReference type="RefSeq" id="WP_349056406.1">
    <property type="nucleotide sequence ID" value="NZ_JBBMEJ010000006.1"/>
</dbReference>
<reference evidence="2 3" key="1">
    <citation type="submission" date="2024-03" db="EMBL/GenBank/DDBJ databases">
        <title>Human intestinal bacterial collection.</title>
        <authorList>
            <person name="Pauvert C."/>
            <person name="Hitch T.C.A."/>
            <person name="Clavel T."/>
        </authorList>
    </citation>
    <scope>NUCLEOTIDE SEQUENCE [LARGE SCALE GENOMIC DNA]</scope>
    <source>
        <strain evidence="2 3">CLA-JM-H16</strain>
    </source>
</reference>
<dbReference type="EMBL" id="JBBMEJ010000006">
    <property type="protein sequence ID" value="MEQ2370546.1"/>
    <property type="molecule type" value="Genomic_DNA"/>
</dbReference>
<proteinExistence type="predicted"/>
<dbReference type="Gene3D" id="1.10.1760.20">
    <property type="match status" value="1"/>
</dbReference>
<accession>A0ABV1BDF0</accession>
<dbReference type="Pfam" id="PF09515">
    <property type="entry name" value="Thia_YuaJ"/>
    <property type="match status" value="1"/>
</dbReference>
<feature type="transmembrane region" description="Helical" evidence="1">
    <location>
        <begin position="47"/>
        <end position="65"/>
    </location>
</feature>
<keyword evidence="1" id="KW-0812">Transmembrane</keyword>
<keyword evidence="3" id="KW-1185">Reference proteome</keyword>
<comment type="caution">
    <text evidence="2">The sequence shown here is derived from an EMBL/GenBank/DDBJ whole genome shotgun (WGS) entry which is preliminary data.</text>
</comment>
<feature type="transmembrane region" description="Helical" evidence="1">
    <location>
        <begin position="12"/>
        <end position="35"/>
    </location>
</feature>
<feature type="transmembrane region" description="Helical" evidence="1">
    <location>
        <begin position="72"/>
        <end position="93"/>
    </location>
</feature>
<evidence type="ECO:0000256" key="1">
    <source>
        <dbReference type="SAM" id="Phobius"/>
    </source>
</evidence>
<gene>
    <name evidence="2" type="ORF">WMO28_06235</name>
</gene>
<organism evidence="2 3">
    <name type="scientific">Blautia aquisgranensis</name>
    <dbReference type="NCBI Taxonomy" id="3133153"/>
    <lineage>
        <taxon>Bacteria</taxon>
        <taxon>Bacillati</taxon>
        <taxon>Bacillota</taxon>
        <taxon>Clostridia</taxon>
        <taxon>Lachnospirales</taxon>
        <taxon>Lachnospiraceae</taxon>
        <taxon>Blautia</taxon>
    </lineage>
</organism>
<feature type="transmembrane region" description="Helical" evidence="1">
    <location>
        <begin position="188"/>
        <end position="209"/>
    </location>
</feature>
<keyword evidence="1" id="KW-1133">Transmembrane helix</keyword>
<sequence>MFNFLVTANGGLTTAGYVVSIVAVLVLVVLVAILLQKNTSALKLTTQQLVTCAVALALAYVTSYIKLFKLPFGGSVTLFSMLFIVLIGYWYGVKVGILTGLVYGIFQFLQEPYVLSFFQVCCDYILAFGAMGLSGLFRNSKKYGLLKAYIVAILARGAFHALGGYLYWMDYMPDNFPKSLTALYPIIYNYSYILLEGVLTIIVISIPAVSNALGRMRAMATGGNRRPVAAEK</sequence>
<keyword evidence="1" id="KW-0472">Membrane</keyword>
<protein>
    <submittedName>
        <fullName evidence="2">Energy-coupled thiamine transporter ThiT</fullName>
    </submittedName>
</protein>
<feature type="transmembrane region" description="Helical" evidence="1">
    <location>
        <begin position="149"/>
        <end position="168"/>
    </location>
</feature>
<feature type="transmembrane region" description="Helical" evidence="1">
    <location>
        <begin position="113"/>
        <end position="137"/>
    </location>
</feature>
<name>A0ABV1BDF0_9FIRM</name>
<dbReference type="InterPro" id="IPR012651">
    <property type="entry name" value="Thia_Transptr_ThiT"/>
</dbReference>
<evidence type="ECO:0000313" key="3">
    <source>
        <dbReference type="Proteomes" id="UP001473063"/>
    </source>
</evidence>
<dbReference type="Proteomes" id="UP001473063">
    <property type="component" value="Unassembled WGS sequence"/>
</dbReference>